<accession>A0A7X5ZQS3</accession>
<dbReference type="GO" id="GO:0016829">
    <property type="term" value="F:lyase activity"/>
    <property type="evidence" value="ECO:0007669"/>
    <property type="project" value="InterPro"/>
</dbReference>
<evidence type="ECO:0000313" key="2">
    <source>
        <dbReference type="Proteomes" id="UP000545493"/>
    </source>
</evidence>
<name>A0A7X5ZQS3_9PSEU</name>
<protein>
    <recommendedName>
        <fullName evidence="3">Acetoacetate decarboxylase</fullName>
    </recommendedName>
</protein>
<dbReference type="InterPro" id="IPR010451">
    <property type="entry name" value="Acetoacetate_decarboxylase"/>
</dbReference>
<evidence type="ECO:0000313" key="1">
    <source>
        <dbReference type="EMBL" id="NIJ11786.1"/>
    </source>
</evidence>
<reference evidence="1 2" key="1">
    <citation type="submission" date="2020-03" db="EMBL/GenBank/DDBJ databases">
        <title>Sequencing the genomes of 1000 actinobacteria strains.</title>
        <authorList>
            <person name="Klenk H.-P."/>
        </authorList>
    </citation>
    <scope>NUCLEOTIDE SEQUENCE [LARGE SCALE GENOMIC DNA]</scope>
    <source>
        <strain evidence="1 2">DSM 45685</strain>
    </source>
</reference>
<dbReference type="AlphaFoldDB" id="A0A7X5ZQS3"/>
<dbReference type="Proteomes" id="UP000545493">
    <property type="component" value="Unassembled WGS sequence"/>
</dbReference>
<dbReference type="InterPro" id="IPR023375">
    <property type="entry name" value="ADC_dom_sf"/>
</dbReference>
<dbReference type="Pfam" id="PF06314">
    <property type="entry name" value="ADC"/>
    <property type="match status" value="1"/>
</dbReference>
<dbReference type="EMBL" id="JAAOYM010000001">
    <property type="protein sequence ID" value="NIJ11786.1"/>
    <property type="molecule type" value="Genomic_DNA"/>
</dbReference>
<evidence type="ECO:0008006" key="3">
    <source>
        <dbReference type="Google" id="ProtNLM"/>
    </source>
</evidence>
<sequence length="213" mass="22709">MGEGLNEAMPDYPPEPWNLAGDAHLSVWPVPHRRLPRLPASVTPVTIGGRAVVVTAWIDYRPPGEMSYHELLATVAVRRGARPTGTITEIWVDSEASLAGGRQLWGIPKELANLNFTGGSGFTGSASTQRAWIATAAFTSRGGPPVRVPAAFAIVQSMDGAPLASRVASRGRPRLASARWNINPAGPLGYLAGRKPLLSAQLLDFRIRFGGRA</sequence>
<dbReference type="SUPFAM" id="SSF160104">
    <property type="entry name" value="Acetoacetate decarboxylase-like"/>
    <property type="match status" value="1"/>
</dbReference>
<proteinExistence type="predicted"/>
<keyword evidence="2" id="KW-1185">Reference proteome</keyword>
<organism evidence="1 2">
    <name type="scientific">Saccharomonospora amisosensis</name>
    <dbReference type="NCBI Taxonomy" id="1128677"/>
    <lineage>
        <taxon>Bacteria</taxon>
        <taxon>Bacillati</taxon>
        <taxon>Actinomycetota</taxon>
        <taxon>Actinomycetes</taxon>
        <taxon>Pseudonocardiales</taxon>
        <taxon>Pseudonocardiaceae</taxon>
        <taxon>Saccharomonospora</taxon>
    </lineage>
</organism>
<gene>
    <name evidence="1" type="ORF">FHU38_002130</name>
</gene>
<comment type="caution">
    <text evidence="1">The sequence shown here is derived from an EMBL/GenBank/DDBJ whole genome shotgun (WGS) entry which is preliminary data.</text>
</comment>
<dbReference type="Gene3D" id="2.40.400.10">
    <property type="entry name" value="Acetoacetate decarboxylase-like"/>
    <property type="match status" value="1"/>
</dbReference>